<sequence>MEDCQKTRALMKFSDLLPSECTLRQVTDRGSSELLSLIHVLRYMPSGQRDHIPTPRPMLLSWKHKNDGPVVPEAGLQGAAVFLLCLRLRLVASNN</sequence>
<evidence type="ECO:0000313" key="2">
    <source>
        <dbReference type="Proteomes" id="UP000314294"/>
    </source>
</evidence>
<evidence type="ECO:0000313" key="1">
    <source>
        <dbReference type="EMBL" id="TNN55193.1"/>
    </source>
</evidence>
<name>A0A4Z2GQZ7_9TELE</name>
<gene>
    <name evidence="1" type="ORF">EYF80_034638</name>
</gene>
<dbReference type="AlphaFoldDB" id="A0A4Z2GQZ7"/>
<keyword evidence="2" id="KW-1185">Reference proteome</keyword>
<accession>A0A4Z2GQZ7</accession>
<dbReference type="Proteomes" id="UP000314294">
    <property type="component" value="Unassembled WGS sequence"/>
</dbReference>
<dbReference type="EMBL" id="SRLO01000463">
    <property type="protein sequence ID" value="TNN55193.1"/>
    <property type="molecule type" value="Genomic_DNA"/>
</dbReference>
<comment type="caution">
    <text evidence="1">The sequence shown here is derived from an EMBL/GenBank/DDBJ whole genome shotgun (WGS) entry which is preliminary data.</text>
</comment>
<reference evidence="1 2" key="1">
    <citation type="submission" date="2019-03" db="EMBL/GenBank/DDBJ databases">
        <title>First draft genome of Liparis tanakae, snailfish: a comprehensive survey of snailfish specific genes.</title>
        <authorList>
            <person name="Kim W."/>
            <person name="Song I."/>
            <person name="Jeong J.-H."/>
            <person name="Kim D."/>
            <person name="Kim S."/>
            <person name="Ryu S."/>
            <person name="Song J.Y."/>
            <person name="Lee S.K."/>
        </authorList>
    </citation>
    <scope>NUCLEOTIDE SEQUENCE [LARGE SCALE GENOMIC DNA]</scope>
    <source>
        <tissue evidence="1">Muscle</tissue>
    </source>
</reference>
<protein>
    <submittedName>
        <fullName evidence="1">Uncharacterized protein</fullName>
    </submittedName>
</protein>
<proteinExistence type="predicted"/>
<organism evidence="1 2">
    <name type="scientific">Liparis tanakae</name>
    <name type="common">Tanaka's snailfish</name>
    <dbReference type="NCBI Taxonomy" id="230148"/>
    <lineage>
        <taxon>Eukaryota</taxon>
        <taxon>Metazoa</taxon>
        <taxon>Chordata</taxon>
        <taxon>Craniata</taxon>
        <taxon>Vertebrata</taxon>
        <taxon>Euteleostomi</taxon>
        <taxon>Actinopterygii</taxon>
        <taxon>Neopterygii</taxon>
        <taxon>Teleostei</taxon>
        <taxon>Neoteleostei</taxon>
        <taxon>Acanthomorphata</taxon>
        <taxon>Eupercaria</taxon>
        <taxon>Perciformes</taxon>
        <taxon>Cottioidei</taxon>
        <taxon>Cottales</taxon>
        <taxon>Liparidae</taxon>
        <taxon>Liparis</taxon>
    </lineage>
</organism>